<feature type="region of interest" description="Disordered" evidence="1">
    <location>
        <begin position="145"/>
        <end position="165"/>
    </location>
</feature>
<dbReference type="InterPro" id="IPR031961">
    <property type="entry name" value="DUF4780"/>
</dbReference>
<comment type="caution">
    <text evidence="3">The sequence shown here is derived from an EMBL/GenBank/DDBJ whole genome shotgun (WGS) entry which is preliminary data.</text>
</comment>
<feature type="compositionally biased region" description="Basic and acidic residues" evidence="1">
    <location>
        <begin position="108"/>
        <end position="120"/>
    </location>
</feature>
<proteinExistence type="predicted"/>
<dbReference type="AlphaFoldDB" id="A0AAV8VAQ0"/>
<feature type="compositionally biased region" description="Polar residues" evidence="1">
    <location>
        <begin position="96"/>
        <end position="106"/>
    </location>
</feature>
<sequence>MGDVFRTSPPEYRVTFWSKKPCLGIAALLRLTDFPYYSWDLMDLNNLNNTEPEKLPSLIVVEDDDRYSPVSEQMHSEDEATECPSPPKLQIGDFTGGQNPTENFQMTPKDEPGGETHPPEVKRVRLSGAQQRKLAIAAALARGEPIKPRKRRTNRKYPPPTNSDVSCQLEKAITHTTIGDTRIGSDPESRIQNPGTSSVFEEKNQHVKQLEIGMPSGEYWKKCQAESVVAATPSSSTGGRSFRPEYFSHKMAITPENFPEDKLSLEQAKQGLDPNSLAVIPSRGVLFVTCANQASRAWLFEMVPRLCPYEGANLRVCSAKDILKTNRVMVWIPTDMLDAKVPSIIFQLLETQNPGLHTKEWRVLHNRPEPQGLSLVIGMHDKCLKELRERGFKAYLGLTQLTFRQTQGHK</sequence>
<dbReference type="Proteomes" id="UP001159042">
    <property type="component" value="Unassembled WGS sequence"/>
</dbReference>
<protein>
    <recommendedName>
        <fullName evidence="2">DUF4780 domain-containing protein</fullName>
    </recommendedName>
</protein>
<feature type="domain" description="DUF4780" evidence="2">
    <location>
        <begin position="276"/>
        <end position="404"/>
    </location>
</feature>
<evidence type="ECO:0000313" key="4">
    <source>
        <dbReference type="Proteomes" id="UP001159042"/>
    </source>
</evidence>
<dbReference type="EMBL" id="JANEYG010000221">
    <property type="protein sequence ID" value="KAJ8911047.1"/>
    <property type="molecule type" value="Genomic_DNA"/>
</dbReference>
<evidence type="ECO:0000259" key="2">
    <source>
        <dbReference type="Pfam" id="PF16012"/>
    </source>
</evidence>
<organism evidence="3 4">
    <name type="scientific">Exocentrus adspersus</name>
    <dbReference type="NCBI Taxonomy" id="1586481"/>
    <lineage>
        <taxon>Eukaryota</taxon>
        <taxon>Metazoa</taxon>
        <taxon>Ecdysozoa</taxon>
        <taxon>Arthropoda</taxon>
        <taxon>Hexapoda</taxon>
        <taxon>Insecta</taxon>
        <taxon>Pterygota</taxon>
        <taxon>Neoptera</taxon>
        <taxon>Endopterygota</taxon>
        <taxon>Coleoptera</taxon>
        <taxon>Polyphaga</taxon>
        <taxon>Cucujiformia</taxon>
        <taxon>Chrysomeloidea</taxon>
        <taxon>Cerambycidae</taxon>
        <taxon>Lamiinae</taxon>
        <taxon>Acanthocinini</taxon>
        <taxon>Exocentrus</taxon>
    </lineage>
</organism>
<evidence type="ECO:0000313" key="3">
    <source>
        <dbReference type="EMBL" id="KAJ8911047.1"/>
    </source>
</evidence>
<gene>
    <name evidence="3" type="ORF">NQ315_004694</name>
</gene>
<accession>A0AAV8VAQ0</accession>
<dbReference type="Pfam" id="PF16012">
    <property type="entry name" value="DUF4780"/>
    <property type="match status" value="1"/>
</dbReference>
<evidence type="ECO:0000256" key="1">
    <source>
        <dbReference type="SAM" id="MobiDB-lite"/>
    </source>
</evidence>
<feature type="region of interest" description="Disordered" evidence="1">
    <location>
        <begin position="96"/>
        <end position="120"/>
    </location>
</feature>
<name>A0AAV8VAQ0_9CUCU</name>
<reference evidence="3 4" key="1">
    <citation type="journal article" date="2023" name="Insect Mol. Biol.">
        <title>Genome sequencing provides insights into the evolution of gene families encoding plant cell wall-degrading enzymes in longhorned beetles.</title>
        <authorList>
            <person name="Shin N.R."/>
            <person name="Okamura Y."/>
            <person name="Kirsch R."/>
            <person name="Pauchet Y."/>
        </authorList>
    </citation>
    <scope>NUCLEOTIDE SEQUENCE [LARGE SCALE GENOMIC DNA]</scope>
    <source>
        <strain evidence="3">EAD_L_NR</strain>
    </source>
</reference>
<keyword evidence="4" id="KW-1185">Reference proteome</keyword>